<dbReference type="Proteomes" id="UP000295184">
    <property type="component" value="Unassembled WGS sequence"/>
</dbReference>
<reference evidence="1 2" key="1">
    <citation type="submission" date="2019-03" db="EMBL/GenBank/DDBJ databases">
        <title>Genomic Encyclopedia of Type Strains, Phase IV (KMG-IV): sequencing the most valuable type-strain genomes for metagenomic binning, comparative biology and taxonomic classification.</title>
        <authorList>
            <person name="Goeker M."/>
        </authorList>
    </citation>
    <scope>NUCLEOTIDE SEQUENCE [LARGE SCALE GENOMIC DNA]</scope>
    <source>
        <strain evidence="1 2">DSM 100451</strain>
    </source>
</reference>
<name>A0A4R1QP07_9FIRM</name>
<gene>
    <name evidence="1" type="ORF">EDD77_11628</name>
</gene>
<evidence type="ECO:0000313" key="1">
    <source>
        <dbReference type="EMBL" id="TCL55516.1"/>
    </source>
</evidence>
<dbReference type="Gene3D" id="3.40.109.40">
    <property type="match status" value="1"/>
</dbReference>
<protein>
    <recommendedName>
        <fullName evidence="3">Cobalamin-dependent methionine synthase-like protein</fullName>
    </recommendedName>
</protein>
<dbReference type="InterPro" id="IPR037010">
    <property type="entry name" value="VitB12-dep_Met_synth_activ_sf"/>
</dbReference>
<organism evidence="1 2">
    <name type="scientific">Allofournierella massiliensis</name>
    <dbReference type="NCBI Taxonomy" id="1650663"/>
    <lineage>
        <taxon>Bacteria</taxon>
        <taxon>Bacillati</taxon>
        <taxon>Bacillota</taxon>
        <taxon>Clostridia</taxon>
        <taxon>Eubacteriales</taxon>
        <taxon>Oscillospiraceae</taxon>
        <taxon>Allofournierella</taxon>
    </lineage>
</organism>
<dbReference type="AlphaFoldDB" id="A0A4R1QP07"/>
<comment type="caution">
    <text evidence="1">The sequence shown here is derived from an EMBL/GenBank/DDBJ whole genome shotgun (WGS) entry which is preliminary data.</text>
</comment>
<accession>A0A4R1QP07</accession>
<proteinExistence type="predicted"/>
<evidence type="ECO:0000313" key="2">
    <source>
        <dbReference type="Proteomes" id="UP000295184"/>
    </source>
</evidence>
<dbReference type="STRING" id="1650663.GCA_001486665_03600"/>
<sequence length="219" mass="22996">MIRPLPPALDRDEALRYLGGAGKEVPPAVDALLDRAAAELWRTAAPRAAVRRLPADRLAPLLAGRDIAAHLQGCDEGLLLAVTLGAGVDGALRRAMATDMAYGVVLDAAASTLVEQLANALENEQRALLEREGRYLTGRFSPGYGDWPITVQPAFVQWLDAGRQAGICSTASCVLTPGKSITALCGAADHPVKGKLAGCATCALRDTCTKRKEGKPCAQ</sequence>
<dbReference type="GeneID" id="97380413"/>
<dbReference type="SUPFAM" id="SSF56507">
    <property type="entry name" value="Methionine synthase activation domain-like"/>
    <property type="match status" value="1"/>
</dbReference>
<dbReference type="GO" id="GO:0008705">
    <property type="term" value="F:methionine synthase activity"/>
    <property type="evidence" value="ECO:0007669"/>
    <property type="project" value="InterPro"/>
</dbReference>
<evidence type="ECO:0008006" key="3">
    <source>
        <dbReference type="Google" id="ProtNLM"/>
    </source>
</evidence>
<dbReference type="EMBL" id="SLUM01000016">
    <property type="protein sequence ID" value="TCL55516.1"/>
    <property type="molecule type" value="Genomic_DNA"/>
</dbReference>
<dbReference type="RefSeq" id="WP_132587387.1">
    <property type="nucleotide sequence ID" value="NZ_CAXSPG010000004.1"/>
</dbReference>